<protein>
    <recommendedName>
        <fullName evidence="6">Oxysterol-binding protein</fullName>
    </recommendedName>
</protein>
<dbReference type="InterPro" id="IPR018494">
    <property type="entry name" value="Oxysterol-bd_CS"/>
</dbReference>
<dbReference type="AlphaFoldDB" id="A0A9P7JSA1"/>
<comment type="caution">
    <text evidence="4">The sequence shown here is derived from an EMBL/GenBank/DDBJ whole genome shotgun (WGS) entry which is preliminary data.</text>
</comment>
<dbReference type="EMBL" id="JABBWM010000041">
    <property type="protein sequence ID" value="KAG2104430.1"/>
    <property type="molecule type" value="Genomic_DNA"/>
</dbReference>
<proteinExistence type="inferred from homology"/>
<dbReference type="PANTHER" id="PTHR10972:SF212">
    <property type="entry name" value="OXYSTEROL-BINDING PROTEIN-LIKE PROTEIN 1"/>
    <property type="match status" value="1"/>
</dbReference>
<feature type="compositionally biased region" description="Low complexity" evidence="3">
    <location>
        <begin position="172"/>
        <end position="195"/>
    </location>
</feature>
<dbReference type="PROSITE" id="PS01013">
    <property type="entry name" value="OSBP"/>
    <property type="match status" value="1"/>
</dbReference>
<dbReference type="InterPro" id="IPR037239">
    <property type="entry name" value="OSBP_sf"/>
</dbReference>
<feature type="compositionally biased region" description="Basic and acidic residues" evidence="3">
    <location>
        <begin position="232"/>
        <end position="241"/>
    </location>
</feature>
<dbReference type="Proteomes" id="UP000823399">
    <property type="component" value="Unassembled WGS sequence"/>
</dbReference>
<dbReference type="PANTHER" id="PTHR10972">
    <property type="entry name" value="OXYSTEROL-BINDING PROTEIN-RELATED"/>
    <property type="match status" value="1"/>
</dbReference>
<reference evidence="4" key="1">
    <citation type="journal article" date="2020" name="New Phytol.">
        <title>Comparative genomics reveals dynamic genome evolution in host specialist ectomycorrhizal fungi.</title>
        <authorList>
            <person name="Lofgren L.A."/>
            <person name="Nguyen N.H."/>
            <person name="Vilgalys R."/>
            <person name="Ruytinx J."/>
            <person name="Liao H.L."/>
            <person name="Branco S."/>
            <person name="Kuo A."/>
            <person name="LaButti K."/>
            <person name="Lipzen A."/>
            <person name="Andreopoulos W."/>
            <person name="Pangilinan J."/>
            <person name="Riley R."/>
            <person name="Hundley H."/>
            <person name="Na H."/>
            <person name="Barry K."/>
            <person name="Grigoriev I.V."/>
            <person name="Stajich J.E."/>
            <person name="Kennedy P.G."/>
        </authorList>
    </citation>
    <scope>NUCLEOTIDE SEQUENCE</scope>
    <source>
        <strain evidence="4">FC423</strain>
    </source>
</reference>
<accession>A0A9P7JSA1</accession>
<sequence>MADEAIIKIPSGEVLEDDDSEAPGPTISLPDSGDVGEGGKLSMIVQLVKKCLGVKDIAAMRLSLPASLLEPLPNLEYWHYLDRPDLFAAINDSNDPFERILAVVRFIFTKDLKFVHGKVCKPYNSVLGEHFRGHWDVPPVSYSSDPTQPPVLRVHTSVPPSQVTLAQGGETVSVKSNRSGKSSKSTRSGLSLTSTSKDKISPTLSTAPSSLGDAGLSKLSLSPLNGSGSGRNEGKDKDKDKDHIRVVYVTEQVSHHPPVSAYYASCPSRGVEMAGIDQISAKVSGTAVRVAPGSFNKGIYINLTSGPGIGEKYHITHPVANVNGILRGSFYITVGDSTIVTCVGAKGVAYRAVIEYKEESWLGRAHFLVEGVIHTYNEGSTEHVEWTKVKHVPTARVVAVFDGCWRNHIRWRRTAASPPAPSTSSAASSPSTSSFSAPSLSETEYATLVDLSTLFVVPKKVRPLERQLPNESRKLWDGVTTRLLAKEYGEATKAKLAIEQKQRDEAGERKRKGVQFIPQYFEKDISSGIPVLTSAGRKAVEEELKECSETWPSS</sequence>
<feature type="region of interest" description="Disordered" evidence="3">
    <location>
        <begin position="162"/>
        <end position="241"/>
    </location>
</feature>
<feature type="region of interest" description="Disordered" evidence="3">
    <location>
        <begin position="415"/>
        <end position="438"/>
    </location>
</feature>
<organism evidence="4 5">
    <name type="scientific">Suillus discolor</name>
    <dbReference type="NCBI Taxonomy" id="1912936"/>
    <lineage>
        <taxon>Eukaryota</taxon>
        <taxon>Fungi</taxon>
        <taxon>Dikarya</taxon>
        <taxon>Basidiomycota</taxon>
        <taxon>Agaricomycotina</taxon>
        <taxon>Agaricomycetes</taxon>
        <taxon>Agaricomycetidae</taxon>
        <taxon>Boletales</taxon>
        <taxon>Suillineae</taxon>
        <taxon>Suillaceae</taxon>
        <taxon>Suillus</taxon>
    </lineage>
</organism>
<dbReference type="GeneID" id="64700162"/>
<evidence type="ECO:0000256" key="3">
    <source>
        <dbReference type="SAM" id="MobiDB-lite"/>
    </source>
</evidence>
<feature type="compositionally biased region" description="Low complexity" evidence="3">
    <location>
        <begin position="215"/>
        <end position="226"/>
    </location>
</feature>
<evidence type="ECO:0000256" key="1">
    <source>
        <dbReference type="ARBA" id="ARBA00008842"/>
    </source>
</evidence>
<evidence type="ECO:0000256" key="2">
    <source>
        <dbReference type="RuleBase" id="RU003844"/>
    </source>
</evidence>
<name>A0A9P7JSA1_9AGAM</name>
<dbReference type="GO" id="GO:0005829">
    <property type="term" value="C:cytosol"/>
    <property type="evidence" value="ECO:0007669"/>
    <property type="project" value="TreeGrafter"/>
</dbReference>
<dbReference type="OrthoDB" id="48057at2759"/>
<gene>
    <name evidence="4" type="ORF">F5147DRAFT_704617</name>
</gene>
<evidence type="ECO:0000313" key="4">
    <source>
        <dbReference type="EMBL" id="KAG2104430.1"/>
    </source>
</evidence>
<dbReference type="Gene3D" id="2.40.160.120">
    <property type="match status" value="1"/>
</dbReference>
<dbReference type="SUPFAM" id="SSF144000">
    <property type="entry name" value="Oxysterol-binding protein-like"/>
    <property type="match status" value="1"/>
</dbReference>
<evidence type="ECO:0008006" key="6">
    <source>
        <dbReference type="Google" id="ProtNLM"/>
    </source>
</evidence>
<dbReference type="Gene3D" id="3.30.70.3490">
    <property type="match status" value="1"/>
</dbReference>
<dbReference type="InterPro" id="IPR000648">
    <property type="entry name" value="Oxysterol-bd"/>
</dbReference>
<dbReference type="Pfam" id="PF01237">
    <property type="entry name" value="Oxysterol_BP"/>
    <property type="match status" value="2"/>
</dbReference>
<dbReference type="GO" id="GO:0016020">
    <property type="term" value="C:membrane"/>
    <property type="evidence" value="ECO:0007669"/>
    <property type="project" value="TreeGrafter"/>
</dbReference>
<dbReference type="RefSeq" id="XP_041290935.1">
    <property type="nucleotide sequence ID" value="XM_041437903.1"/>
</dbReference>
<keyword evidence="5" id="KW-1185">Reference proteome</keyword>
<evidence type="ECO:0000313" key="5">
    <source>
        <dbReference type="Proteomes" id="UP000823399"/>
    </source>
</evidence>
<dbReference type="GO" id="GO:0032934">
    <property type="term" value="F:sterol binding"/>
    <property type="evidence" value="ECO:0007669"/>
    <property type="project" value="TreeGrafter"/>
</dbReference>
<comment type="similarity">
    <text evidence="1 2">Belongs to the OSBP family.</text>
</comment>